<dbReference type="InterPro" id="IPR004604">
    <property type="entry name" value="DNA_recomb/repair_RecN"/>
</dbReference>
<gene>
    <name evidence="12" type="ORF">HQ43_00515</name>
</gene>
<dbReference type="NCBIfam" id="TIGR00634">
    <property type="entry name" value="recN"/>
    <property type="match status" value="1"/>
</dbReference>
<evidence type="ECO:0000256" key="1">
    <source>
        <dbReference type="ARBA" id="ARBA00003618"/>
    </source>
</evidence>
<dbReference type="InterPro" id="IPR003593">
    <property type="entry name" value="AAA+_ATPase"/>
</dbReference>
<evidence type="ECO:0000256" key="3">
    <source>
        <dbReference type="ARBA" id="ARBA00021315"/>
    </source>
</evidence>
<dbReference type="RefSeq" id="WP_036788299.1">
    <property type="nucleotide sequence ID" value="NZ_JQZV01000001.1"/>
</dbReference>
<evidence type="ECO:0000256" key="10">
    <source>
        <dbReference type="SAM" id="Coils"/>
    </source>
</evidence>
<evidence type="ECO:0000256" key="7">
    <source>
        <dbReference type="ARBA" id="ARBA00023204"/>
    </source>
</evidence>
<keyword evidence="13" id="KW-1185">Reference proteome</keyword>
<keyword evidence="5 9" id="KW-0227">DNA damage</keyword>
<evidence type="ECO:0000256" key="8">
    <source>
        <dbReference type="ARBA" id="ARBA00033408"/>
    </source>
</evidence>
<evidence type="ECO:0000256" key="2">
    <source>
        <dbReference type="ARBA" id="ARBA00009441"/>
    </source>
</evidence>
<reference evidence="12 13" key="1">
    <citation type="submission" date="2014-08" db="EMBL/GenBank/DDBJ databases">
        <title>Porphyromonas canoris strain:OH2762 Genome sequencing.</title>
        <authorList>
            <person name="Wallis C."/>
            <person name="Deusch O."/>
            <person name="O'Flynn C."/>
            <person name="Davis I."/>
            <person name="Jospin G."/>
            <person name="Darling A.E."/>
            <person name="Coil D.A."/>
            <person name="Alexiev A."/>
            <person name="Horsfall A."/>
            <person name="Kirkwood N."/>
            <person name="Harris S."/>
            <person name="Eisen J.A."/>
        </authorList>
    </citation>
    <scope>NUCLEOTIDE SEQUENCE [LARGE SCALE GENOMIC DNA]</scope>
    <source>
        <strain evidence="13">COT-108 OH2762</strain>
    </source>
</reference>
<evidence type="ECO:0000256" key="9">
    <source>
        <dbReference type="PIRNR" id="PIRNR003128"/>
    </source>
</evidence>
<comment type="caution">
    <text evidence="12">The sequence shown here is derived from an EMBL/GenBank/DDBJ whole genome shotgun (WGS) entry which is preliminary data.</text>
</comment>
<protein>
    <recommendedName>
        <fullName evidence="3 9">DNA repair protein RecN</fullName>
    </recommendedName>
    <alternativeName>
        <fullName evidence="8 9">Recombination protein N</fullName>
    </alternativeName>
</protein>
<dbReference type="Pfam" id="PF02463">
    <property type="entry name" value="SMC_N"/>
    <property type="match status" value="1"/>
</dbReference>
<organism evidence="12 13">
    <name type="scientific">Porphyromonas canoris</name>
    <dbReference type="NCBI Taxonomy" id="36875"/>
    <lineage>
        <taxon>Bacteria</taxon>
        <taxon>Pseudomonadati</taxon>
        <taxon>Bacteroidota</taxon>
        <taxon>Bacteroidia</taxon>
        <taxon>Bacteroidales</taxon>
        <taxon>Porphyromonadaceae</taxon>
        <taxon>Porphyromonas</taxon>
    </lineage>
</organism>
<evidence type="ECO:0000256" key="6">
    <source>
        <dbReference type="ARBA" id="ARBA00022840"/>
    </source>
</evidence>
<feature type="coiled-coil region" evidence="10">
    <location>
        <begin position="264"/>
        <end position="319"/>
    </location>
</feature>
<dbReference type="Gene3D" id="3.40.50.300">
    <property type="entry name" value="P-loop containing nucleotide triphosphate hydrolases"/>
    <property type="match status" value="2"/>
</dbReference>
<proteinExistence type="inferred from homology"/>
<dbReference type="PIRSF" id="PIRSF003128">
    <property type="entry name" value="RecN"/>
    <property type="match status" value="1"/>
</dbReference>
<evidence type="ECO:0000256" key="5">
    <source>
        <dbReference type="ARBA" id="ARBA00022763"/>
    </source>
</evidence>
<evidence type="ECO:0000259" key="11">
    <source>
        <dbReference type="SMART" id="SM00382"/>
    </source>
</evidence>
<evidence type="ECO:0000313" key="13">
    <source>
        <dbReference type="Proteomes" id="UP000030101"/>
    </source>
</evidence>
<dbReference type="SUPFAM" id="SSF52540">
    <property type="entry name" value="P-loop containing nucleoside triphosphate hydrolases"/>
    <property type="match status" value="1"/>
</dbReference>
<dbReference type="InterPro" id="IPR027417">
    <property type="entry name" value="P-loop_NTPase"/>
</dbReference>
<comment type="similarity">
    <text evidence="2 9">Belongs to the RecN family.</text>
</comment>
<dbReference type="PANTHER" id="PTHR11059:SF0">
    <property type="entry name" value="DNA REPAIR PROTEIN RECN"/>
    <property type="match status" value="1"/>
</dbReference>
<dbReference type="SMART" id="SM00382">
    <property type="entry name" value="AAA"/>
    <property type="match status" value="1"/>
</dbReference>
<feature type="coiled-coil region" evidence="10">
    <location>
        <begin position="157"/>
        <end position="187"/>
    </location>
</feature>
<evidence type="ECO:0000313" key="12">
    <source>
        <dbReference type="EMBL" id="KGN93654.1"/>
    </source>
</evidence>
<name>A0ABR4XNL1_9PORP</name>
<dbReference type="Proteomes" id="UP000030101">
    <property type="component" value="Unassembled WGS sequence"/>
</dbReference>
<keyword evidence="7 9" id="KW-0234">DNA repair</keyword>
<dbReference type="EMBL" id="JQZV01000001">
    <property type="protein sequence ID" value="KGN93654.1"/>
    <property type="molecule type" value="Genomic_DNA"/>
</dbReference>
<feature type="domain" description="AAA+ ATPase" evidence="11">
    <location>
        <begin position="21"/>
        <end position="512"/>
    </location>
</feature>
<accession>A0ABR4XNL1</accession>
<dbReference type="InterPro" id="IPR003395">
    <property type="entry name" value="RecF/RecN/SMC_N"/>
</dbReference>
<keyword evidence="6" id="KW-0067">ATP-binding</keyword>
<keyword evidence="4" id="KW-0547">Nucleotide-binding</keyword>
<evidence type="ECO:0000256" key="4">
    <source>
        <dbReference type="ARBA" id="ARBA00022741"/>
    </source>
</evidence>
<dbReference type="PANTHER" id="PTHR11059">
    <property type="entry name" value="DNA REPAIR PROTEIN RECN"/>
    <property type="match status" value="1"/>
</dbReference>
<dbReference type="CDD" id="cd03241">
    <property type="entry name" value="ABC_RecN"/>
    <property type="match status" value="2"/>
</dbReference>
<keyword evidence="10" id="KW-0175">Coiled coil</keyword>
<comment type="function">
    <text evidence="1 9">May be involved in recombinational repair of damaged DNA.</text>
</comment>
<sequence length="558" mass="62756">MITSLYIKNFILIKETRIDFTSGMTSITGETGAGKSVLLGAIALILGGRADVKTIREGETKSVVEATFDISFLSDIKEILNKEDLDAEDDTCTFRREILASGKSRAFINDTPVTAQQMRTLGERLIDIHSQHNNMLIGESSFQISVLDVVGQNREILSRYREQLQLYKSLKKALERRTQELQRQSSEREYIEYQYRQLAEASLKPLEEEQIQSILSQAQHSQEITEAIGKVAYLSDADEVPSALSQIEDAAKAMQGVLSYWTDAEGYAERLESVKIELKELSRECAQKMDAFSANPAQVEELTQRMDVIQTLLHKHKKENTKELLELQESYRKSLSAIENGSSELEDMAQAVNVAYAEVLATARELHLSRVEAAKSLSEPLERELKQLGVAGALFRIEVDWEEGSLSENGMDKVRFLFSANNRSELRPINEIASGGEISRFMLALKAIIALHSTLPTIIFDEIDTGVSGQIAERMGLMMKDLGHRVQVVTITHLPQIAALAQEQLRVFKRQDEQGEYNTHIDHLSYEEREKEIASMLSGSVLTDEAIHNAKVLLKQYK</sequence>